<protein>
    <submittedName>
        <fullName evidence="2">Uncharacterized protein</fullName>
    </submittedName>
</protein>
<dbReference type="Proteomes" id="UP000263596">
    <property type="component" value="Unassembled WGS sequence"/>
</dbReference>
<evidence type="ECO:0000256" key="1">
    <source>
        <dbReference type="SAM" id="Phobius"/>
    </source>
</evidence>
<keyword evidence="1" id="KW-1133">Transmembrane helix</keyword>
<dbReference type="AlphaFoldDB" id="A0A3D2SNM8"/>
<dbReference type="EMBL" id="DPVE01000162">
    <property type="protein sequence ID" value="HCK30402.1"/>
    <property type="molecule type" value="Genomic_DNA"/>
</dbReference>
<accession>A0A3D2SNM8</accession>
<feature type="transmembrane region" description="Helical" evidence="1">
    <location>
        <begin position="39"/>
        <end position="63"/>
    </location>
</feature>
<sequence length="65" mass="7679">MSLFFLVAIIKPTFNYYLLSIDNSSFYTLLKKNEKVKKFLFCYTLVLVMVIFSLSVFFLNSLFKS</sequence>
<proteinExistence type="predicted"/>
<comment type="caution">
    <text evidence="2">The sequence shown here is derived from an EMBL/GenBank/DDBJ whole genome shotgun (WGS) entry which is preliminary data.</text>
</comment>
<gene>
    <name evidence="2" type="ORF">DHW29_09555</name>
</gene>
<evidence type="ECO:0000313" key="2">
    <source>
        <dbReference type="EMBL" id="HCK30402.1"/>
    </source>
</evidence>
<reference evidence="2 3" key="1">
    <citation type="journal article" date="2018" name="Nat. Biotechnol.">
        <title>A standardized bacterial taxonomy based on genome phylogeny substantially revises the tree of life.</title>
        <authorList>
            <person name="Parks D.H."/>
            <person name="Chuvochina M."/>
            <person name="Waite D.W."/>
            <person name="Rinke C."/>
            <person name="Skarshewski A."/>
            <person name="Chaumeil P.A."/>
            <person name="Hugenholtz P."/>
        </authorList>
    </citation>
    <scope>NUCLEOTIDE SEQUENCE [LARGE SCALE GENOMIC DNA]</scope>
    <source>
        <strain evidence="2">UBA9669</strain>
    </source>
</reference>
<evidence type="ECO:0000313" key="3">
    <source>
        <dbReference type="Proteomes" id="UP000263596"/>
    </source>
</evidence>
<name>A0A3D2SNM8_9GAMM</name>
<organism evidence="2 3">
    <name type="scientific">Acinetobacter ursingii</name>
    <dbReference type="NCBI Taxonomy" id="108980"/>
    <lineage>
        <taxon>Bacteria</taxon>
        <taxon>Pseudomonadati</taxon>
        <taxon>Pseudomonadota</taxon>
        <taxon>Gammaproteobacteria</taxon>
        <taxon>Moraxellales</taxon>
        <taxon>Moraxellaceae</taxon>
        <taxon>Acinetobacter</taxon>
    </lineage>
</organism>
<keyword evidence="1" id="KW-0812">Transmembrane</keyword>
<feature type="non-terminal residue" evidence="2">
    <location>
        <position position="65"/>
    </location>
</feature>
<keyword evidence="1" id="KW-0472">Membrane</keyword>